<proteinExistence type="predicted"/>
<reference evidence="3" key="1">
    <citation type="journal article" date="2019" name="Int. J. Syst. Evol. Microbiol.">
        <title>The Global Catalogue of Microorganisms (GCM) 10K type strain sequencing project: providing services to taxonomists for standard genome sequencing and annotation.</title>
        <authorList>
            <consortium name="The Broad Institute Genomics Platform"/>
            <consortium name="The Broad Institute Genome Sequencing Center for Infectious Disease"/>
            <person name="Wu L."/>
            <person name="Ma J."/>
        </authorList>
    </citation>
    <scope>NUCLEOTIDE SEQUENCE [LARGE SCALE GENOMIC DNA]</scope>
    <source>
        <strain evidence="3">CCUG 55074</strain>
    </source>
</reference>
<dbReference type="Proteomes" id="UP001597216">
    <property type="component" value="Unassembled WGS sequence"/>
</dbReference>
<evidence type="ECO:0000256" key="1">
    <source>
        <dbReference type="SAM" id="SignalP"/>
    </source>
</evidence>
<dbReference type="EMBL" id="JBHTLQ010000040">
    <property type="protein sequence ID" value="MFD1191996.1"/>
    <property type="molecule type" value="Genomic_DNA"/>
</dbReference>
<feature type="signal peptide" evidence="1">
    <location>
        <begin position="1"/>
        <end position="20"/>
    </location>
</feature>
<organism evidence="2 3">
    <name type="scientific">Phenylobacterium conjunctum</name>
    <dbReference type="NCBI Taxonomy" id="1298959"/>
    <lineage>
        <taxon>Bacteria</taxon>
        <taxon>Pseudomonadati</taxon>
        <taxon>Pseudomonadota</taxon>
        <taxon>Alphaproteobacteria</taxon>
        <taxon>Caulobacterales</taxon>
        <taxon>Caulobacteraceae</taxon>
        <taxon>Phenylobacterium</taxon>
    </lineage>
</organism>
<comment type="caution">
    <text evidence="2">The sequence shown here is derived from an EMBL/GenBank/DDBJ whole genome shotgun (WGS) entry which is preliminary data.</text>
</comment>
<gene>
    <name evidence="2" type="ORF">ACFQ27_15515</name>
</gene>
<sequence length="203" mass="21498">MTRKLVAPAAALLALLGASSAGLGLHELARASQPGQPPLIVRFDTSEDEQAKAAVRAATAASHDFSKAKALVRSALAQSAYNTDARLRLVYIDTVEHGAPTPEGLQQLRQSYDLAPYDPTSASWRTKFVFEFWDTMPTEIRKSAVAEAGAFYKAGSRRANMAPTLSSIANPNGAKAAAALVNGRKFDIDAASPSRPSSTVVVE</sequence>
<protein>
    <recommendedName>
        <fullName evidence="4">Secreted protein</fullName>
    </recommendedName>
</protein>
<keyword evidence="1" id="KW-0732">Signal</keyword>
<name>A0ABW3T6U3_9CAUL</name>
<accession>A0ABW3T6U3</accession>
<dbReference type="RefSeq" id="WP_377354223.1">
    <property type="nucleotide sequence ID" value="NZ_JBHTLQ010000040.1"/>
</dbReference>
<evidence type="ECO:0000313" key="2">
    <source>
        <dbReference type="EMBL" id="MFD1191996.1"/>
    </source>
</evidence>
<keyword evidence="3" id="KW-1185">Reference proteome</keyword>
<evidence type="ECO:0000313" key="3">
    <source>
        <dbReference type="Proteomes" id="UP001597216"/>
    </source>
</evidence>
<feature type="chain" id="PRO_5046125868" description="Secreted protein" evidence="1">
    <location>
        <begin position="21"/>
        <end position="203"/>
    </location>
</feature>
<evidence type="ECO:0008006" key="4">
    <source>
        <dbReference type="Google" id="ProtNLM"/>
    </source>
</evidence>